<name>A0A1I0B1S4_9FIRM</name>
<evidence type="ECO:0000313" key="1">
    <source>
        <dbReference type="EMBL" id="SET00687.1"/>
    </source>
</evidence>
<dbReference type="EMBL" id="FOIF01000030">
    <property type="protein sequence ID" value="SET00687.1"/>
    <property type="molecule type" value="Genomic_DNA"/>
</dbReference>
<dbReference type="AlphaFoldDB" id="A0A1I0B1S4"/>
<dbReference type="STRING" id="1120990.SAMN03080614_103020"/>
<keyword evidence="2" id="KW-1185">Reference proteome</keyword>
<protein>
    <submittedName>
        <fullName evidence="1">Uncharacterized protein</fullName>
    </submittedName>
</protein>
<gene>
    <name evidence="1" type="ORF">SAMN03080614_103020</name>
</gene>
<dbReference type="Proteomes" id="UP000243819">
    <property type="component" value="Unassembled WGS sequence"/>
</dbReference>
<reference evidence="2" key="1">
    <citation type="submission" date="2016-10" db="EMBL/GenBank/DDBJ databases">
        <authorList>
            <person name="Varghese N."/>
            <person name="Submissions S."/>
        </authorList>
    </citation>
    <scope>NUCLEOTIDE SEQUENCE [LARGE SCALE GENOMIC DNA]</scope>
    <source>
        <strain evidence="2">DSM 13577</strain>
    </source>
</reference>
<organism evidence="1 2">
    <name type="scientific">Anaerobranca gottschalkii DSM 13577</name>
    <dbReference type="NCBI Taxonomy" id="1120990"/>
    <lineage>
        <taxon>Bacteria</taxon>
        <taxon>Bacillati</taxon>
        <taxon>Bacillota</taxon>
        <taxon>Clostridia</taxon>
        <taxon>Eubacteriales</taxon>
        <taxon>Proteinivoracaceae</taxon>
        <taxon>Anaerobranca</taxon>
    </lineage>
</organism>
<sequence length="46" mass="5525">MSNHRKDENWFDIDKQDSLEELNNDNGKNDFVIVKYLNVVFMQAHL</sequence>
<proteinExistence type="predicted"/>
<accession>A0A1I0B1S4</accession>
<dbReference type="RefSeq" id="WP_177159745.1">
    <property type="nucleotide sequence ID" value="NZ_FOIF01000030.1"/>
</dbReference>
<evidence type="ECO:0000313" key="2">
    <source>
        <dbReference type="Proteomes" id="UP000243819"/>
    </source>
</evidence>